<dbReference type="InterPro" id="IPR047703">
    <property type="entry name" value="SCO2322-like"/>
</dbReference>
<comment type="caution">
    <text evidence="4">The sequence shown here is derived from an EMBL/GenBank/DDBJ whole genome shotgun (WGS) entry which is preliminary data.</text>
</comment>
<reference evidence="4 5" key="1">
    <citation type="submission" date="2020-02" db="EMBL/GenBank/DDBJ databases">
        <title>Whole Genome Shotgun Sequence of Streptomyces sp. strain CWH03.</title>
        <authorList>
            <person name="Dohra H."/>
            <person name="Kodani S."/>
            <person name="Yamamura H."/>
        </authorList>
    </citation>
    <scope>NUCLEOTIDE SEQUENCE [LARGE SCALE GENOMIC DNA]</scope>
    <source>
        <strain evidence="4 5">CWH03</strain>
    </source>
</reference>
<feature type="compositionally biased region" description="Gly residues" evidence="1">
    <location>
        <begin position="182"/>
        <end position="193"/>
    </location>
</feature>
<protein>
    <recommendedName>
        <fullName evidence="6">Secreted protein</fullName>
    </recommendedName>
</protein>
<dbReference type="NCBIfam" id="NF040672">
    <property type="entry name" value="SCO2322_fam"/>
    <property type="match status" value="1"/>
</dbReference>
<dbReference type="InterPro" id="IPR047704">
    <property type="entry name" value="GPS-CTERM"/>
</dbReference>
<evidence type="ECO:0008006" key="6">
    <source>
        <dbReference type="Google" id="ProtNLM"/>
    </source>
</evidence>
<evidence type="ECO:0000313" key="4">
    <source>
        <dbReference type="EMBL" id="GFH34385.1"/>
    </source>
</evidence>
<keyword evidence="2" id="KW-1133">Transmembrane helix</keyword>
<gene>
    <name evidence="4" type="ORF">SCWH03_05990</name>
</gene>
<feature type="region of interest" description="Disordered" evidence="1">
    <location>
        <begin position="164"/>
        <end position="238"/>
    </location>
</feature>
<feature type="compositionally biased region" description="Gly residues" evidence="1">
    <location>
        <begin position="200"/>
        <end position="228"/>
    </location>
</feature>
<accession>A0A6A0APH5</accession>
<keyword evidence="3" id="KW-0732">Signal</keyword>
<organism evidence="4 5">
    <name type="scientific">Streptomyces pacificus</name>
    <dbReference type="NCBI Taxonomy" id="2705029"/>
    <lineage>
        <taxon>Bacteria</taxon>
        <taxon>Bacillati</taxon>
        <taxon>Actinomycetota</taxon>
        <taxon>Actinomycetes</taxon>
        <taxon>Kitasatosporales</taxon>
        <taxon>Streptomycetaceae</taxon>
        <taxon>Streptomyces</taxon>
    </lineage>
</organism>
<dbReference type="Proteomes" id="UP000484988">
    <property type="component" value="Unassembled WGS sequence"/>
</dbReference>
<keyword evidence="2" id="KW-0472">Membrane</keyword>
<proteinExistence type="predicted"/>
<dbReference type="EMBL" id="BLLG01000001">
    <property type="protein sequence ID" value="GFH34385.1"/>
    <property type="molecule type" value="Genomic_DNA"/>
</dbReference>
<keyword evidence="5" id="KW-1185">Reference proteome</keyword>
<name>A0A6A0APH5_9ACTN</name>
<dbReference type="NCBIfam" id="NF040681">
    <property type="entry name" value="GPS-CTERM"/>
    <property type="match status" value="1"/>
</dbReference>
<evidence type="ECO:0000256" key="3">
    <source>
        <dbReference type="SAM" id="SignalP"/>
    </source>
</evidence>
<evidence type="ECO:0000256" key="2">
    <source>
        <dbReference type="SAM" id="Phobius"/>
    </source>
</evidence>
<dbReference type="AlphaFoldDB" id="A0A6A0APH5"/>
<feature type="compositionally biased region" description="Low complexity" evidence="1">
    <location>
        <begin position="229"/>
        <end position="238"/>
    </location>
</feature>
<sequence length="267" mass="25999">MLLLVLGAVLVAPGMTGQAQAAGYRYWSFWQFGGSGWAYATQGPATARPADGTVDGYRFSVSADSQDASKPRGTPSFPELCADTPARPGTKRVAVVIDFGTEADAPAGEKPPPAQATGCATLPADATSAEALAAVAAPLRYNSDALLCAISGYPRTGCGEQLSAEDREAAEPGASSPSDGQGPRGGSGAGTGGDRTDGTGAAGDGRAGAGTAGEGAAGEGAAGEGSSGEGSSAAEGTEEGPALGVFAGIAAVLALGGAAFWQSRRRG</sequence>
<feature type="chain" id="PRO_5025378833" description="Secreted protein" evidence="3">
    <location>
        <begin position="22"/>
        <end position="267"/>
    </location>
</feature>
<evidence type="ECO:0000313" key="5">
    <source>
        <dbReference type="Proteomes" id="UP000484988"/>
    </source>
</evidence>
<keyword evidence="2" id="KW-0812">Transmembrane</keyword>
<feature type="signal peptide" evidence="3">
    <location>
        <begin position="1"/>
        <end position="21"/>
    </location>
</feature>
<evidence type="ECO:0000256" key="1">
    <source>
        <dbReference type="SAM" id="MobiDB-lite"/>
    </source>
</evidence>
<feature type="transmembrane region" description="Helical" evidence="2">
    <location>
        <begin position="242"/>
        <end position="261"/>
    </location>
</feature>